<dbReference type="EMBL" id="JBHSDT010000004">
    <property type="protein sequence ID" value="MFC4402522.1"/>
    <property type="molecule type" value="Genomic_DNA"/>
</dbReference>
<keyword evidence="1" id="KW-1133">Transmembrane helix</keyword>
<organism evidence="2 3">
    <name type="scientific">Gracilibacillus xinjiangensis</name>
    <dbReference type="NCBI Taxonomy" id="1193282"/>
    <lineage>
        <taxon>Bacteria</taxon>
        <taxon>Bacillati</taxon>
        <taxon>Bacillota</taxon>
        <taxon>Bacilli</taxon>
        <taxon>Bacillales</taxon>
        <taxon>Bacillaceae</taxon>
        <taxon>Gracilibacillus</taxon>
    </lineage>
</organism>
<feature type="transmembrane region" description="Helical" evidence="1">
    <location>
        <begin position="6"/>
        <end position="25"/>
    </location>
</feature>
<dbReference type="Proteomes" id="UP001595882">
    <property type="component" value="Unassembled WGS sequence"/>
</dbReference>
<keyword evidence="1" id="KW-0812">Transmembrane</keyword>
<evidence type="ECO:0000313" key="2">
    <source>
        <dbReference type="EMBL" id="MFC4402522.1"/>
    </source>
</evidence>
<comment type="caution">
    <text evidence="2">The sequence shown here is derived from an EMBL/GenBank/DDBJ whole genome shotgun (WGS) entry which is preliminary data.</text>
</comment>
<evidence type="ECO:0000313" key="3">
    <source>
        <dbReference type="Proteomes" id="UP001595882"/>
    </source>
</evidence>
<keyword evidence="1" id="KW-0472">Membrane</keyword>
<accession>A0ABV8WRL9</accession>
<proteinExistence type="predicted"/>
<keyword evidence="3" id="KW-1185">Reference proteome</keyword>
<evidence type="ECO:0000256" key="1">
    <source>
        <dbReference type="SAM" id="Phobius"/>
    </source>
</evidence>
<evidence type="ECO:0008006" key="4">
    <source>
        <dbReference type="Google" id="ProtNLM"/>
    </source>
</evidence>
<sequence>MRFFKYLIIIIIILAGLGYGIYHFGTKMASEKLIEIVSTELVNSGEMEMIKQTIESDPELKEFIADAESFDESKLPFTTKEEATREIVNKIGVNGLQDIQSKVQQGQMTKEDLIREAERNFTPEEIAALKVIAYKEIYNK</sequence>
<name>A0ABV8WRL9_9BACI</name>
<protein>
    <recommendedName>
        <fullName evidence="4">Phenylalanyl-tRNA synthetase subunit beta</fullName>
    </recommendedName>
</protein>
<reference evidence="3" key="1">
    <citation type="journal article" date="2019" name="Int. J. Syst. Evol. Microbiol.">
        <title>The Global Catalogue of Microorganisms (GCM) 10K type strain sequencing project: providing services to taxonomists for standard genome sequencing and annotation.</title>
        <authorList>
            <consortium name="The Broad Institute Genomics Platform"/>
            <consortium name="The Broad Institute Genome Sequencing Center for Infectious Disease"/>
            <person name="Wu L."/>
            <person name="Ma J."/>
        </authorList>
    </citation>
    <scope>NUCLEOTIDE SEQUENCE [LARGE SCALE GENOMIC DNA]</scope>
    <source>
        <strain evidence="3">CCUG 37865</strain>
    </source>
</reference>
<gene>
    <name evidence="2" type="ORF">ACFOY7_05500</name>
</gene>
<dbReference type="RefSeq" id="WP_390250194.1">
    <property type="nucleotide sequence ID" value="NZ_JBHSDT010000004.1"/>
</dbReference>